<dbReference type="GO" id="GO:0000776">
    <property type="term" value="C:kinetochore"/>
    <property type="evidence" value="ECO:0007669"/>
    <property type="project" value="TreeGrafter"/>
</dbReference>
<dbReference type="GO" id="GO:0072686">
    <property type="term" value="C:mitotic spindle"/>
    <property type="evidence" value="ECO:0007669"/>
    <property type="project" value="TreeGrafter"/>
</dbReference>
<dbReference type="GO" id="GO:0031110">
    <property type="term" value="P:regulation of microtubule polymerization or depolymerization"/>
    <property type="evidence" value="ECO:0007669"/>
    <property type="project" value="UniProtKB-ARBA"/>
</dbReference>
<feature type="domain" description="TOG" evidence="8">
    <location>
        <begin position="1334"/>
        <end position="1580"/>
    </location>
</feature>
<reference evidence="9 10" key="1">
    <citation type="submission" date="2016-03" db="EMBL/GenBank/DDBJ databases">
        <title>Cyphomyrmex costatus WGS genome.</title>
        <authorList>
            <person name="Nygaard S."/>
            <person name="Hu H."/>
            <person name="Boomsma J."/>
            <person name="Zhang G."/>
        </authorList>
    </citation>
    <scope>NUCLEOTIDE SEQUENCE [LARGE SCALE GENOMIC DNA]</scope>
    <source>
        <strain evidence="9">MS0001</strain>
        <tissue evidence="9">Whole body</tissue>
    </source>
</reference>
<dbReference type="PROSITE" id="PS50077">
    <property type="entry name" value="HEAT_REPEAT"/>
    <property type="match status" value="3"/>
</dbReference>
<evidence type="ECO:0000256" key="7">
    <source>
        <dbReference type="SAM" id="MobiDB-lite"/>
    </source>
</evidence>
<keyword evidence="3" id="KW-0677">Repeat</keyword>
<evidence type="ECO:0000256" key="5">
    <source>
        <dbReference type="PROSITE-ProRule" id="PRU00103"/>
    </source>
</evidence>
<keyword evidence="2" id="KW-0963">Cytoplasm</keyword>
<evidence type="ECO:0000313" key="10">
    <source>
        <dbReference type="Proteomes" id="UP000078542"/>
    </source>
</evidence>
<gene>
    <name evidence="9" type="ORF">ALC62_10572</name>
</gene>
<dbReference type="GO" id="GO:0008017">
    <property type="term" value="F:microtubule binding"/>
    <property type="evidence" value="ECO:0007669"/>
    <property type="project" value="TreeGrafter"/>
</dbReference>
<evidence type="ECO:0000256" key="2">
    <source>
        <dbReference type="ARBA" id="ARBA00022490"/>
    </source>
</evidence>
<evidence type="ECO:0000256" key="3">
    <source>
        <dbReference type="ARBA" id="ARBA00022737"/>
    </source>
</evidence>
<evidence type="ECO:0000256" key="4">
    <source>
        <dbReference type="ARBA" id="ARBA00023212"/>
    </source>
</evidence>
<evidence type="ECO:0000256" key="6">
    <source>
        <dbReference type="PROSITE-ProRule" id="PRU00259"/>
    </source>
</evidence>
<feature type="repeat" description="HEAT" evidence="5">
    <location>
        <begin position="1517"/>
        <end position="1555"/>
    </location>
</feature>
<dbReference type="Proteomes" id="UP000078542">
    <property type="component" value="Unassembled WGS sequence"/>
</dbReference>
<dbReference type="InterPro" id="IPR000225">
    <property type="entry name" value="Armadillo"/>
</dbReference>
<feature type="compositionally biased region" description="Low complexity" evidence="7">
    <location>
        <begin position="804"/>
        <end position="825"/>
    </location>
</feature>
<dbReference type="GO" id="GO:0040001">
    <property type="term" value="P:establishment of mitotic spindle localization"/>
    <property type="evidence" value="ECO:0007669"/>
    <property type="project" value="TreeGrafter"/>
</dbReference>
<feature type="region of interest" description="Disordered" evidence="7">
    <location>
        <begin position="1280"/>
        <end position="1306"/>
    </location>
</feature>
<dbReference type="GO" id="GO:1902903">
    <property type="term" value="P:regulation of supramolecular fiber organization"/>
    <property type="evidence" value="ECO:0007669"/>
    <property type="project" value="UniProtKB-ARBA"/>
</dbReference>
<dbReference type="PROSITE" id="PS50176">
    <property type="entry name" value="ARM_REPEAT"/>
    <property type="match status" value="1"/>
</dbReference>
<feature type="compositionally biased region" description="Low complexity" evidence="7">
    <location>
        <begin position="1284"/>
        <end position="1301"/>
    </location>
</feature>
<dbReference type="GO" id="GO:0090307">
    <property type="term" value="P:mitotic spindle assembly"/>
    <property type="evidence" value="ECO:0007669"/>
    <property type="project" value="TreeGrafter"/>
</dbReference>
<organism evidence="9 10">
    <name type="scientific">Cyphomyrmex costatus</name>
    <dbReference type="NCBI Taxonomy" id="456900"/>
    <lineage>
        <taxon>Eukaryota</taxon>
        <taxon>Metazoa</taxon>
        <taxon>Ecdysozoa</taxon>
        <taxon>Arthropoda</taxon>
        <taxon>Hexapoda</taxon>
        <taxon>Insecta</taxon>
        <taxon>Pterygota</taxon>
        <taxon>Neoptera</taxon>
        <taxon>Endopterygota</taxon>
        <taxon>Hymenoptera</taxon>
        <taxon>Apocrita</taxon>
        <taxon>Aculeata</taxon>
        <taxon>Formicoidea</taxon>
        <taxon>Formicidae</taxon>
        <taxon>Myrmicinae</taxon>
        <taxon>Cyphomyrmex</taxon>
    </lineage>
</organism>
<dbReference type="GO" id="GO:0005815">
    <property type="term" value="C:microtubule organizing center"/>
    <property type="evidence" value="ECO:0007669"/>
    <property type="project" value="TreeGrafter"/>
</dbReference>
<dbReference type="PANTHER" id="PTHR21567">
    <property type="entry name" value="CLASP"/>
    <property type="match status" value="1"/>
</dbReference>
<dbReference type="Gene3D" id="1.25.10.10">
    <property type="entry name" value="Leucine-rich Repeat Variant"/>
    <property type="match status" value="4"/>
</dbReference>
<proteinExistence type="predicted"/>
<feature type="region of interest" description="Disordered" evidence="7">
    <location>
        <begin position="1190"/>
        <end position="1232"/>
    </location>
</feature>
<feature type="domain" description="TOG" evidence="8">
    <location>
        <begin position="961"/>
        <end position="1198"/>
    </location>
</feature>
<dbReference type="Pfam" id="PF12348">
    <property type="entry name" value="CLASP_N"/>
    <property type="match status" value="2"/>
</dbReference>
<feature type="region of interest" description="Disordered" evidence="7">
    <location>
        <begin position="375"/>
        <end position="400"/>
    </location>
</feature>
<feature type="compositionally biased region" description="Polar residues" evidence="7">
    <location>
        <begin position="847"/>
        <end position="857"/>
    </location>
</feature>
<feature type="domain" description="TOG" evidence="8">
    <location>
        <begin position="441"/>
        <end position="677"/>
    </location>
</feature>
<dbReference type="SUPFAM" id="SSF48371">
    <property type="entry name" value="ARM repeat"/>
    <property type="match status" value="2"/>
</dbReference>
<dbReference type="PANTHER" id="PTHR21567:SF9">
    <property type="entry name" value="CLIP-ASSOCIATING PROTEIN"/>
    <property type="match status" value="1"/>
</dbReference>
<keyword evidence="10" id="KW-1185">Reference proteome</keyword>
<dbReference type="SMART" id="SM01349">
    <property type="entry name" value="TOG"/>
    <property type="match status" value="4"/>
</dbReference>
<dbReference type="GO" id="GO:0005876">
    <property type="term" value="C:spindle microtubule"/>
    <property type="evidence" value="ECO:0007669"/>
    <property type="project" value="TreeGrafter"/>
</dbReference>
<dbReference type="GO" id="GO:0005881">
    <property type="term" value="C:cytoplasmic microtubule"/>
    <property type="evidence" value="ECO:0007669"/>
    <property type="project" value="TreeGrafter"/>
</dbReference>
<sequence>MAVNPRDMDGFMPLLSTTDIKKKLNVGTALLNFLGDLSKSIECQDIGMFIDNIIPWLGNGNPKVVQNGLEILTYLADRMGHDFKPYISTIIQPTIDRLGDSKDATREKAQLVLLKIMEKGCMSPQNLLDRLRPAFNHKNAKLREEALILLTTTLNEHGADEMALSGVIPSIVKLLSDPSEKVRETALNTLADIYRHVGERLRVDLQRKHNVPQAKMLLLIEKFDQLKAAGDLLPLAMSSDELGLANQQMTFSGLWDDGVNRVVIILRHVEEFILAVLTKISYTSVTMNDADVLIPGGHRCLRRGLKKYPSIDKKLWDASSRWILQWDNIVKHPGARARGCHCDIHKPPWLYPDLVGKDTDELDRAAIKSAPVKRFNMPPKRGQFGPAKTPSSALAPPGTSSYTVPRAATIKRALSVRSTAQAGAVDEECFITSFEDVPTVNLFSAKDLEEQMKSIRDTVGDDKKDWKQRMDSMRKLRAIILAGGTNYENFHECLKSVQRPFEQACTDLRSQVAREACITLAFLSQSLKTKFASFGEAVLLTLMNLIQNSAKVVATAGAVAVRFILQNTHCTRYVPIIVSCVSNKSRDIRRASWEYLALILQTWPTQILQKHITILPDALKKGIADSDAEARVFARKSYWAFKNHFPEQAEILLNNLDATYKRSLMSLSNSGSSNSLNVMANMRSSSVSPRTARPVMSAAGSTENLHQTTGQPHGPLRRTPSLPRSYRQSGIPILQRPTDSHYRGTPGVRSTSAIDLQAAQRAKARIMYANMSRQKAAAALPRPTKSPDPNAIASPERVARTRTRVAGVSQSQPSSRSGSPSSRLSYATYNREGESLIGRPRRLSGHTIGSTSNSREPSPQRFGSKLRGRNLHMSPTDSTRPPVMAQKMLQKSREAESALADALTFDSIDNYTRIPGNKGDHSDDSENSSICSERSIDGFRRASDSFSWSGSQSRLYRDLWDQSIPKDIKEIIENCAHKHWGDRKEGLVGLQHYLSNGKTLTTTDLRRVTDIFTKMFMDSHTKVFSLFLDTLNELLITHNEGLGDWLYVLCARLLNKLGTDLLGSIQTKIHKTLDVVRDCFPGQQLLPAVMRYLTDPTQTPNSRVKVAALTFITQIAETAEPSALGSSAATALARLLDWSNDGKSHDVRRHAQNAVISLYNLNPPQVTMILSELPKYYQETAWPLLENHLRKSSTSSTPASPGTPPPRSQNSPARTKAKNDIKTDKTEIDGGDENLEEVYKSLRRTTAEIQNYGFERLERATTSKDSGISNMADVEERMEGLTLSNSGRSSSVSSPTQRGRSVSNITVNGSDTIAGDLILPQENNGYKTHGSSPDSTNRPEIVDNMVKTLQSKVAQTTEKVSALQEFQLYVREGDSSYIKRNFKKVLKVLLDSLSNDGKVVQVEVLQTLIDMLKCSELIESFSSYNELLILKVIYAYKADDQKVDSSSSSGGRSPVHWNAEKCAATMAMVLKPEQIIHLVSTIIATESYPLNMGAIKMLHKVVEHWGRDAIEPHLAKVMPGLIKAYDDNESAVRKSAVFCMVAIHVAVGEEALKPHLSCLYSSKLKLLNIYIQRAQQQANSQPASPRSNSKN</sequence>
<dbReference type="EMBL" id="KQ977935">
    <property type="protein sequence ID" value="KYM98604.1"/>
    <property type="molecule type" value="Genomic_DNA"/>
</dbReference>
<feature type="repeat" description="ARM" evidence="6">
    <location>
        <begin position="166"/>
        <end position="193"/>
    </location>
</feature>
<dbReference type="InterPro" id="IPR021133">
    <property type="entry name" value="HEAT_type_2"/>
</dbReference>
<accession>A0A195CCM1</accession>
<feature type="compositionally biased region" description="Basic and acidic residues" evidence="7">
    <location>
        <begin position="1217"/>
        <end position="1228"/>
    </location>
</feature>
<evidence type="ECO:0000313" key="9">
    <source>
        <dbReference type="EMBL" id="KYM98604.1"/>
    </source>
</evidence>
<feature type="region of interest" description="Disordered" evidence="7">
    <location>
        <begin position="684"/>
        <end position="724"/>
    </location>
</feature>
<feature type="compositionally biased region" description="Polar residues" evidence="7">
    <location>
        <begin position="699"/>
        <end position="711"/>
    </location>
</feature>
<dbReference type="GO" id="GO:0045180">
    <property type="term" value="C:basal cortex"/>
    <property type="evidence" value="ECO:0007669"/>
    <property type="project" value="TreeGrafter"/>
</dbReference>
<dbReference type="InterPro" id="IPR011989">
    <property type="entry name" value="ARM-like"/>
</dbReference>
<keyword evidence="4" id="KW-0206">Cytoskeleton</keyword>
<dbReference type="InterPro" id="IPR016024">
    <property type="entry name" value="ARM-type_fold"/>
</dbReference>
<feature type="repeat" description="HEAT" evidence="5">
    <location>
        <begin position="167"/>
        <end position="205"/>
    </location>
</feature>
<feature type="repeat" description="HEAT" evidence="5">
    <location>
        <begin position="1085"/>
        <end position="1127"/>
    </location>
</feature>
<dbReference type="InterPro" id="IPR024395">
    <property type="entry name" value="CLASP_N_dom"/>
</dbReference>
<dbReference type="STRING" id="456900.A0A195CCM1"/>
<feature type="domain" description="TOG" evidence="8">
    <location>
        <begin position="1"/>
        <end position="232"/>
    </location>
</feature>
<protein>
    <submittedName>
        <fullName evidence="9">CLIP-associating protein 1</fullName>
    </submittedName>
</protein>
<dbReference type="InterPro" id="IPR034085">
    <property type="entry name" value="TOG"/>
</dbReference>
<evidence type="ECO:0000259" key="8">
    <source>
        <dbReference type="SMART" id="SM01349"/>
    </source>
</evidence>
<evidence type="ECO:0000256" key="1">
    <source>
        <dbReference type="ARBA" id="ARBA00004245"/>
    </source>
</evidence>
<comment type="subcellular location">
    <subcellularLocation>
        <location evidence="1">Cytoplasm</location>
        <location evidence="1">Cytoskeleton</location>
    </subcellularLocation>
</comment>
<feature type="region of interest" description="Disordered" evidence="7">
    <location>
        <begin position="775"/>
        <end position="883"/>
    </location>
</feature>
<name>A0A195CCM1_9HYME</name>